<evidence type="ECO:0000313" key="3">
    <source>
        <dbReference type="EMBL" id="GMN41043.1"/>
    </source>
</evidence>
<dbReference type="Proteomes" id="UP001187192">
    <property type="component" value="Unassembled WGS sequence"/>
</dbReference>
<dbReference type="InterPro" id="IPR001810">
    <property type="entry name" value="F-box_dom"/>
</dbReference>
<reference evidence="3" key="1">
    <citation type="submission" date="2023-07" db="EMBL/GenBank/DDBJ databases">
        <title>draft genome sequence of fig (Ficus carica).</title>
        <authorList>
            <person name="Takahashi T."/>
            <person name="Nishimura K."/>
        </authorList>
    </citation>
    <scope>NUCLEOTIDE SEQUENCE</scope>
</reference>
<dbReference type="PANTHER" id="PTHR35546">
    <property type="entry name" value="F-BOX PROTEIN INTERACTION DOMAIN PROTEIN-RELATED"/>
    <property type="match status" value="1"/>
</dbReference>
<dbReference type="InterPro" id="IPR055290">
    <property type="entry name" value="At3g26010-like"/>
</dbReference>
<dbReference type="PANTHER" id="PTHR35546:SF25">
    <property type="entry name" value="F-BOX DOMAIN-CONTAINING PROTEIN"/>
    <property type="match status" value="1"/>
</dbReference>
<proteinExistence type="predicted"/>
<name>A0AA87ZRF1_FICCA</name>
<dbReference type="EMBL" id="BTGU01000012">
    <property type="protein sequence ID" value="GMN41043.1"/>
    <property type="molecule type" value="Genomic_DNA"/>
</dbReference>
<accession>A0AA87ZRF1</accession>
<feature type="compositionally biased region" description="Polar residues" evidence="1">
    <location>
        <begin position="9"/>
        <end position="28"/>
    </location>
</feature>
<gene>
    <name evidence="3" type="ORF">TIFTF001_010274</name>
</gene>
<dbReference type="SMART" id="SM00256">
    <property type="entry name" value="FBOX"/>
    <property type="match status" value="1"/>
</dbReference>
<dbReference type="SUPFAM" id="SSF81383">
    <property type="entry name" value="F-box domain"/>
    <property type="match status" value="1"/>
</dbReference>
<sequence length="395" mass="45136">MSLAERTKTLPNFPNATSQPTPPSRSAETIAHNNDLLTEILLRLPIKSLFKFQSVSKHWLSVISDPNFTVRRNSIPVPVSVSGLFFPRFLRSINDISEFDFVSLDVDDPTFSSCKSPFRSIPFDDVPFANEIVQSCSGLLLCFIYSSRALRPVNRYIVYNPTTKQYTELPPISPIEDDTEEDIYGISLAFDPSHSAHYKVVCVRNSKEDRYQIRFTRRRLAVGGSPVVLSPLNAAISISTVEYIVTVVFIGLTFGKLLRTSMYYGESRVHLHLVDHIFDLQTPRFDVLEMEMDYSGWFVKFRVDLSDIASAFPVIVRREFDDGMKRHKYNFSVLCVVRSEVDEESYLVLQIPGKVIRYNFKNRTFFKLCDYVTDSSLPEIVGPVAHQYFESLALV</sequence>
<evidence type="ECO:0000256" key="1">
    <source>
        <dbReference type="SAM" id="MobiDB-lite"/>
    </source>
</evidence>
<dbReference type="Pfam" id="PF08268">
    <property type="entry name" value="FBA_3"/>
    <property type="match status" value="1"/>
</dbReference>
<dbReference type="InterPro" id="IPR013187">
    <property type="entry name" value="F-box-assoc_dom_typ3"/>
</dbReference>
<evidence type="ECO:0000313" key="4">
    <source>
        <dbReference type="Proteomes" id="UP001187192"/>
    </source>
</evidence>
<dbReference type="Gene3D" id="1.20.1280.50">
    <property type="match status" value="1"/>
</dbReference>
<organism evidence="3 4">
    <name type="scientific">Ficus carica</name>
    <name type="common">Common fig</name>
    <dbReference type="NCBI Taxonomy" id="3494"/>
    <lineage>
        <taxon>Eukaryota</taxon>
        <taxon>Viridiplantae</taxon>
        <taxon>Streptophyta</taxon>
        <taxon>Embryophyta</taxon>
        <taxon>Tracheophyta</taxon>
        <taxon>Spermatophyta</taxon>
        <taxon>Magnoliopsida</taxon>
        <taxon>eudicotyledons</taxon>
        <taxon>Gunneridae</taxon>
        <taxon>Pentapetalae</taxon>
        <taxon>rosids</taxon>
        <taxon>fabids</taxon>
        <taxon>Rosales</taxon>
        <taxon>Moraceae</taxon>
        <taxon>Ficeae</taxon>
        <taxon>Ficus</taxon>
    </lineage>
</organism>
<dbReference type="AlphaFoldDB" id="A0AA87ZRF1"/>
<dbReference type="Pfam" id="PF00646">
    <property type="entry name" value="F-box"/>
    <property type="match status" value="1"/>
</dbReference>
<keyword evidence="4" id="KW-1185">Reference proteome</keyword>
<feature type="domain" description="F-box" evidence="2">
    <location>
        <begin position="32"/>
        <end position="72"/>
    </location>
</feature>
<protein>
    <recommendedName>
        <fullName evidence="2">F-box domain-containing protein</fullName>
    </recommendedName>
</protein>
<feature type="region of interest" description="Disordered" evidence="1">
    <location>
        <begin position="1"/>
        <end position="28"/>
    </location>
</feature>
<evidence type="ECO:0000259" key="2">
    <source>
        <dbReference type="SMART" id="SM00256"/>
    </source>
</evidence>
<dbReference type="InterPro" id="IPR036047">
    <property type="entry name" value="F-box-like_dom_sf"/>
</dbReference>
<dbReference type="CDD" id="cd22157">
    <property type="entry name" value="F-box_AtFBW1-like"/>
    <property type="match status" value="1"/>
</dbReference>
<comment type="caution">
    <text evidence="3">The sequence shown here is derived from an EMBL/GenBank/DDBJ whole genome shotgun (WGS) entry which is preliminary data.</text>
</comment>